<dbReference type="RefSeq" id="YP_009623801.1">
    <property type="nucleotide sequence ID" value="NC_042116.1"/>
</dbReference>
<proteinExistence type="predicted"/>
<dbReference type="EMBL" id="LT960551">
    <property type="protein sequence ID" value="SOK58468.1"/>
    <property type="molecule type" value="Genomic_DNA"/>
</dbReference>
<protein>
    <submittedName>
        <fullName evidence="1">Uncharacterized protein</fullName>
    </submittedName>
</protein>
<reference evidence="2 4" key="3">
    <citation type="submission" date="2019-06" db="EMBL/GenBank/DDBJ databases">
        <authorList>
            <person name="Bower L."/>
            <person name="Leinonen R."/>
        </authorList>
    </citation>
    <scope>NUCLEOTIDE SEQUENCE [LARGE SCALE GENOMIC DNA]</scope>
</reference>
<evidence type="ECO:0000313" key="2">
    <source>
        <dbReference type="EMBL" id="VUE36237.1"/>
    </source>
</evidence>
<dbReference type="GeneID" id="40100609"/>
<keyword evidence="3" id="KW-1185">Reference proteome</keyword>
<dbReference type="KEGG" id="vg:40100609"/>
<accession>A0A2C9CYP1</accession>
<gene>
    <name evidence="1" type="primary">g191</name>
</gene>
<organism evidence="1 3">
    <name type="scientific">Yersinia phage fHe-Yen9-04</name>
    <dbReference type="NCBI Taxonomy" id="2052742"/>
    <lineage>
        <taxon>Viruses</taxon>
        <taxon>Duplodnaviria</taxon>
        <taxon>Heunggongvirae</taxon>
        <taxon>Uroviricota</taxon>
        <taxon>Caudoviricetes</taxon>
        <taxon>Eneladusvirus</taxon>
        <taxon>Eneladusvirus Yen904</taxon>
    </lineage>
</organism>
<name>A0A2C9CYP1_9CAUD</name>
<dbReference type="EMBL" id="LR596615">
    <property type="protein sequence ID" value="VUE36237.1"/>
    <property type="molecule type" value="Genomic_DNA"/>
</dbReference>
<evidence type="ECO:0000313" key="1">
    <source>
        <dbReference type="EMBL" id="SOK58468.1"/>
    </source>
</evidence>
<sequence>MSVHQAIIIVKDLDSIELARVAVRAGMEIMNQYDPTRSSYAGSYEHKLFNVWYDEWINTGAEQRLYICDESHGLDEVEFHANLEAAPTNFIQQGTNSTILVVGPFDSNRLNFFTQNCKQV</sequence>
<dbReference type="Proteomes" id="UP000317227">
    <property type="component" value="Segment"/>
</dbReference>
<reference evidence="3" key="1">
    <citation type="submission" date="2017-10" db="EMBL/GenBank/DDBJ databases">
        <authorList>
            <person name="Skurnik M."/>
        </authorList>
    </citation>
    <scope>NUCLEOTIDE SEQUENCE [LARGE SCALE GENOMIC DNA]</scope>
</reference>
<dbReference type="Proteomes" id="UP000240931">
    <property type="component" value="Segment"/>
</dbReference>
<reference evidence="1" key="2">
    <citation type="submission" date="2017-10" db="EMBL/GenBank/DDBJ databases">
        <authorList>
            <person name="Banno H."/>
            <person name="Chua N.-H."/>
        </authorList>
    </citation>
    <scope>NUCLEOTIDE SEQUENCE [LARGE SCALE GENOMIC DNA]</scope>
</reference>
<evidence type="ECO:0000313" key="3">
    <source>
        <dbReference type="Proteomes" id="UP000240931"/>
    </source>
</evidence>
<evidence type="ECO:0000313" key="4">
    <source>
        <dbReference type="Proteomes" id="UP000317227"/>
    </source>
</evidence>
<dbReference type="OrthoDB" id="21966at10239"/>